<organism evidence="1 2">
    <name type="scientific">Penicillium subrubescens</name>
    <dbReference type="NCBI Taxonomy" id="1316194"/>
    <lineage>
        <taxon>Eukaryota</taxon>
        <taxon>Fungi</taxon>
        <taxon>Dikarya</taxon>
        <taxon>Ascomycota</taxon>
        <taxon>Pezizomycotina</taxon>
        <taxon>Eurotiomycetes</taxon>
        <taxon>Eurotiomycetidae</taxon>
        <taxon>Eurotiales</taxon>
        <taxon>Aspergillaceae</taxon>
        <taxon>Penicillium</taxon>
    </lineage>
</organism>
<accession>A0A1Q5UAJ2</accession>
<evidence type="ECO:0000313" key="2">
    <source>
        <dbReference type="Proteomes" id="UP000186955"/>
    </source>
</evidence>
<evidence type="ECO:0000313" key="1">
    <source>
        <dbReference type="EMBL" id="OKP09486.1"/>
    </source>
</evidence>
<gene>
    <name evidence="1" type="ORF">PENSUB_5164</name>
</gene>
<comment type="caution">
    <text evidence="1">The sequence shown here is derived from an EMBL/GenBank/DDBJ whole genome shotgun (WGS) entry which is preliminary data.</text>
</comment>
<protein>
    <submittedName>
        <fullName evidence="1">Uncharacterized protein</fullName>
    </submittedName>
</protein>
<dbReference type="AlphaFoldDB" id="A0A1Q5UAJ2"/>
<keyword evidence="2" id="KW-1185">Reference proteome</keyword>
<dbReference type="Proteomes" id="UP000186955">
    <property type="component" value="Unassembled WGS sequence"/>
</dbReference>
<dbReference type="EMBL" id="MNBE01000511">
    <property type="protein sequence ID" value="OKP09486.1"/>
    <property type="molecule type" value="Genomic_DNA"/>
</dbReference>
<sequence length="79" mass="8857">MTANIDHVETQEQERSLKIKTSSGDLVRPYANIHSRRLMQFFLSAPTFWSSASPCHRVRLVAELPLTLGLIGGEDEMDG</sequence>
<proteinExistence type="predicted"/>
<name>A0A1Q5UAJ2_9EURO</name>
<reference evidence="1 2" key="1">
    <citation type="submission" date="2016-10" db="EMBL/GenBank/DDBJ databases">
        <title>Genome sequence of the ascomycete fungus Penicillium subrubescens.</title>
        <authorList>
            <person name="De Vries R.P."/>
            <person name="Peng M."/>
            <person name="Dilokpimol A."/>
            <person name="Hilden K."/>
            <person name="Makela M.R."/>
            <person name="Grigoriev I."/>
            <person name="Riley R."/>
            <person name="Granchi Z."/>
        </authorList>
    </citation>
    <scope>NUCLEOTIDE SEQUENCE [LARGE SCALE GENOMIC DNA]</scope>
    <source>
        <strain evidence="1 2">CBS 132785</strain>
    </source>
</reference>